<evidence type="ECO:0000313" key="2">
    <source>
        <dbReference type="EMBL" id="AGO88148.1"/>
    </source>
</evidence>
<dbReference type="GO" id="GO:0016757">
    <property type="term" value="F:glycosyltransferase activity"/>
    <property type="evidence" value="ECO:0007669"/>
    <property type="project" value="InterPro"/>
</dbReference>
<accession>S4WBM7</accession>
<dbReference type="EMBL" id="KF170425">
    <property type="protein sequence ID" value="AGO88148.1"/>
    <property type="molecule type" value="Genomic_DNA"/>
</dbReference>
<reference evidence="2" key="1">
    <citation type="journal article" date="2014" name="ISME J.">
        <title>Genomic properties of Marine Group A bacteria indicate a role in the marine sulfur cycle.</title>
        <authorList>
            <person name="Wright J.J."/>
            <person name="Mewis K."/>
            <person name="Hanson N.W."/>
            <person name="Konwar K.M."/>
            <person name="Maas K.R."/>
            <person name="Hallam S.J."/>
        </authorList>
    </citation>
    <scope>NUCLEOTIDE SEQUENCE</scope>
</reference>
<name>S4WBM7_9BACT</name>
<dbReference type="InterPro" id="IPR001296">
    <property type="entry name" value="Glyco_trans_1"/>
</dbReference>
<sequence length="352" mass="40079">MFNHSLAETLSNNHEVHRISFSLQYPQLLFPGKTQFFDFEGKQSKAMINSINPFSWKKTVKFINSQKPDIVIFQYWMPFFAPAFASITKGVKKGCGATVIVNCNNITPHESRPLDSAMTARFFNYCDGFVVMSKTVENDLLKIEPNSKYRRTPHPIYDIFGESIEKQKAKDMIGVTEKKVILNFGLIRSYKGLDILIESAKLFKNKIDNFKILVVGECYGDENKYIQLAEDNGVSDVIDFRFEFVPNEKVNQYFCAADLVALPYKSATQSGVVPIAYHFDIPVVVSNVGGLPEVVVDGETGFICEPNPNSIADSIVKYFNMNPYFFSQNINEYKKRFSWDNFVKVVLELVES</sequence>
<proteinExistence type="predicted"/>
<feature type="domain" description="Glycosyl transferase family 1" evidence="1">
    <location>
        <begin position="176"/>
        <end position="322"/>
    </location>
</feature>
<protein>
    <recommendedName>
        <fullName evidence="1">Glycosyl transferase family 1 domain-containing protein</fullName>
    </recommendedName>
</protein>
<dbReference type="Pfam" id="PF00534">
    <property type="entry name" value="Glycos_transf_1"/>
    <property type="match status" value="1"/>
</dbReference>
<dbReference type="PANTHER" id="PTHR12526:SF634">
    <property type="entry name" value="BLL3361 PROTEIN"/>
    <property type="match status" value="1"/>
</dbReference>
<dbReference type="Gene3D" id="3.40.50.2000">
    <property type="entry name" value="Glycogen Phosphorylase B"/>
    <property type="match status" value="2"/>
</dbReference>
<dbReference type="PANTHER" id="PTHR12526">
    <property type="entry name" value="GLYCOSYLTRANSFERASE"/>
    <property type="match status" value="1"/>
</dbReference>
<evidence type="ECO:0000259" key="1">
    <source>
        <dbReference type="Pfam" id="PF00534"/>
    </source>
</evidence>
<dbReference type="SUPFAM" id="SSF53756">
    <property type="entry name" value="UDP-Glycosyltransferase/glycogen phosphorylase"/>
    <property type="match status" value="1"/>
</dbReference>
<dbReference type="AlphaFoldDB" id="S4WBM7"/>
<organism evidence="2">
    <name type="scientific">uncultured bacterium 413004-H17</name>
    <dbReference type="NCBI Taxonomy" id="1343843"/>
    <lineage>
        <taxon>Bacteria</taxon>
        <taxon>environmental samples</taxon>
    </lineage>
</organism>